<dbReference type="NCBIfam" id="TIGR00238">
    <property type="entry name" value="KamA family radical SAM protein"/>
    <property type="match status" value="1"/>
</dbReference>
<organism evidence="10">
    <name type="scientific">marine sediment metagenome</name>
    <dbReference type="NCBI Taxonomy" id="412755"/>
    <lineage>
        <taxon>unclassified sequences</taxon>
        <taxon>metagenomes</taxon>
        <taxon>ecological metagenomes</taxon>
    </lineage>
</organism>
<dbReference type="CDD" id="cd01335">
    <property type="entry name" value="Radical_SAM"/>
    <property type="match status" value="1"/>
</dbReference>
<dbReference type="Gene3D" id="6.20.120.40">
    <property type="match status" value="1"/>
</dbReference>
<dbReference type="InterPro" id="IPR058240">
    <property type="entry name" value="rSAM_sf"/>
</dbReference>
<feature type="non-terminal residue" evidence="10">
    <location>
        <position position="274"/>
    </location>
</feature>
<evidence type="ECO:0000256" key="8">
    <source>
        <dbReference type="ARBA" id="ARBA00023235"/>
    </source>
</evidence>
<dbReference type="PIRSF" id="PIRSF004911">
    <property type="entry name" value="DUF160"/>
    <property type="match status" value="1"/>
</dbReference>
<dbReference type="AlphaFoldDB" id="X1HA07"/>
<dbReference type="InterPro" id="IPR003739">
    <property type="entry name" value="Lys_aminomutase/Glu_NH3_mut"/>
</dbReference>
<dbReference type="PANTHER" id="PTHR30538">
    <property type="entry name" value="LYSINE 2,3-AMINOMUTASE-RELATED"/>
    <property type="match status" value="1"/>
</dbReference>
<evidence type="ECO:0000256" key="7">
    <source>
        <dbReference type="ARBA" id="ARBA00023014"/>
    </source>
</evidence>
<evidence type="ECO:0000256" key="4">
    <source>
        <dbReference type="ARBA" id="ARBA00022723"/>
    </source>
</evidence>
<feature type="non-terminal residue" evidence="10">
    <location>
        <position position="1"/>
    </location>
</feature>
<gene>
    <name evidence="10" type="ORF">S03H2_41058</name>
</gene>
<keyword evidence="3" id="KW-0949">S-adenosyl-L-methionine</keyword>
<dbReference type="PANTHER" id="PTHR30538:SF1">
    <property type="entry name" value="L-LYSINE 2,3-AMINOMUTASE"/>
    <property type="match status" value="1"/>
</dbReference>
<dbReference type="Gene3D" id="3.20.20.70">
    <property type="entry name" value="Aldolase class I"/>
    <property type="match status" value="1"/>
</dbReference>
<dbReference type="InterPro" id="IPR025895">
    <property type="entry name" value="LAM_C_dom"/>
</dbReference>
<keyword evidence="5" id="KW-0663">Pyridoxal phosphate</keyword>
<evidence type="ECO:0000256" key="6">
    <source>
        <dbReference type="ARBA" id="ARBA00023004"/>
    </source>
</evidence>
<reference evidence="10" key="1">
    <citation type="journal article" date="2014" name="Front. Microbiol.">
        <title>High frequency of phylogenetically diverse reductive dehalogenase-homologous genes in deep subseafloor sedimentary metagenomes.</title>
        <authorList>
            <person name="Kawai M."/>
            <person name="Futagami T."/>
            <person name="Toyoda A."/>
            <person name="Takaki Y."/>
            <person name="Nishi S."/>
            <person name="Hori S."/>
            <person name="Arai W."/>
            <person name="Tsubouchi T."/>
            <person name="Morono Y."/>
            <person name="Uchiyama I."/>
            <person name="Ito T."/>
            <person name="Fujiyama A."/>
            <person name="Inagaki F."/>
            <person name="Takami H."/>
        </authorList>
    </citation>
    <scope>NUCLEOTIDE SEQUENCE</scope>
    <source>
        <strain evidence="10">Expedition CK06-06</strain>
    </source>
</reference>
<comment type="caution">
    <text evidence="10">The sequence shown here is derived from an EMBL/GenBank/DDBJ whole genome shotgun (WGS) entry which is preliminary data.</text>
</comment>
<proteinExistence type="predicted"/>
<evidence type="ECO:0000259" key="9">
    <source>
        <dbReference type="PROSITE" id="PS51918"/>
    </source>
</evidence>
<keyword evidence="4" id="KW-0479">Metal-binding</keyword>
<sequence length="274" mass="31382">HIISPDKLKSAYDYIKSNRKIRDVLISGGDPFMLTDELLEQILSNIRQIPHVEFLRLGTRLPVTLPQRITQNLINMLKKYEPVWISIQFNHPREITKRTKLACDMLADSGIPLGSQTVLLKGINDRPYIMKKLMHELLKVRVRPYYIYQCDLARGISHFRTSISVGINIMEKLRGFTSGYAVPIYVVDSPGGGGKIPVAPNYVISQAKNLFVLRNYEGKMYTYREEPESVPLTFNKLYALTSKKKSRKAKFAHLDQNTFSEQQLELFDSSEDAA</sequence>
<dbReference type="GO" id="GO:0046872">
    <property type="term" value="F:metal ion binding"/>
    <property type="evidence" value="ECO:0007669"/>
    <property type="project" value="UniProtKB-KW"/>
</dbReference>
<protein>
    <recommendedName>
        <fullName evidence="9">Radical SAM core domain-containing protein</fullName>
    </recommendedName>
</protein>
<dbReference type="InterPro" id="IPR007197">
    <property type="entry name" value="rSAM"/>
</dbReference>
<dbReference type="EMBL" id="BARU01025485">
    <property type="protein sequence ID" value="GAH67001.1"/>
    <property type="molecule type" value="Genomic_DNA"/>
</dbReference>
<keyword evidence="6" id="KW-0408">Iron</keyword>
<dbReference type="Pfam" id="PF12544">
    <property type="entry name" value="LAM_C"/>
    <property type="match status" value="1"/>
</dbReference>
<dbReference type="GO" id="GO:0051539">
    <property type="term" value="F:4 iron, 4 sulfur cluster binding"/>
    <property type="evidence" value="ECO:0007669"/>
    <property type="project" value="UniProtKB-KW"/>
</dbReference>
<keyword evidence="7" id="KW-0411">Iron-sulfur</keyword>
<name>X1HA07_9ZZZZ</name>
<evidence type="ECO:0000256" key="5">
    <source>
        <dbReference type="ARBA" id="ARBA00022898"/>
    </source>
</evidence>
<dbReference type="InterPro" id="IPR013785">
    <property type="entry name" value="Aldolase_TIM"/>
</dbReference>
<evidence type="ECO:0000313" key="10">
    <source>
        <dbReference type="EMBL" id="GAH67001.1"/>
    </source>
</evidence>
<feature type="domain" description="Radical SAM core" evidence="9">
    <location>
        <begin position="1"/>
        <end position="181"/>
    </location>
</feature>
<keyword evidence="8" id="KW-0413">Isomerase</keyword>
<evidence type="ECO:0000256" key="3">
    <source>
        <dbReference type="ARBA" id="ARBA00022691"/>
    </source>
</evidence>
<evidence type="ECO:0000256" key="1">
    <source>
        <dbReference type="ARBA" id="ARBA00001933"/>
    </source>
</evidence>
<accession>X1HA07</accession>
<evidence type="ECO:0000256" key="2">
    <source>
        <dbReference type="ARBA" id="ARBA00022485"/>
    </source>
</evidence>
<dbReference type="PROSITE" id="PS51918">
    <property type="entry name" value="RADICAL_SAM"/>
    <property type="match status" value="1"/>
</dbReference>
<comment type="cofactor">
    <cofactor evidence="1">
        <name>pyridoxal 5'-phosphate</name>
        <dbReference type="ChEBI" id="CHEBI:597326"/>
    </cofactor>
</comment>
<keyword evidence="2" id="KW-0004">4Fe-4S</keyword>
<dbReference type="SUPFAM" id="SSF102114">
    <property type="entry name" value="Radical SAM enzymes"/>
    <property type="match status" value="1"/>
</dbReference>
<dbReference type="GO" id="GO:0016853">
    <property type="term" value="F:isomerase activity"/>
    <property type="evidence" value="ECO:0007669"/>
    <property type="project" value="UniProtKB-KW"/>
</dbReference>